<reference evidence="1" key="1">
    <citation type="submission" date="2014-11" db="EMBL/GenBank/DDBJ databases">
        <authorList>
            <person name="Amaro Gonzalez C."/>
        </authorList>
    </citation>
    <scope>NUCLEOTIDE SEQUENCE</scope>
</reference>
<reference evidence="1" key="2">
    <citation type="journal article" date="2015" name="Fish Shellfish Immunol.">
        <title>Early steps in the European eel (Anguilla anguilla)-Vibrio vulnificus interaction in the gills: Role of the RtxA13 toxin.</title>
        <authorList>
            <person name="Callol A."/>
            <person name="Pajuelo D."/>
            <person name="Ebbesson L."/>
            <person name="Teles M."/>
            <person name="MacKenzie S."/>
            <person name="Amaro C."/>
        </authorList>
    </citation>
    <scope>NUCLEOTIDE SEQUENCE</scope>
</reference>
<proteinExistence type="predicted"/>
<dbReference type="AlphaFoldDB" id="A0A0E9RMF1"/>
<name>A0A0E9RMF1_ANGAN</name>
<evidence type="ECO:0000313" key="1">
    <source>
        <dbReference type="EMBL" id="JAH30239.1"/>
    </source>
</evidence>
<sequence length="28" mass="3339">MCYGQFSRINMKKNALVFLVWSLHVPQK</sequence>
<protein>
    <submittedName>
        <fullName evidence="1">Uncharacterized protein</fullName>
    </submittedName>
</protein>
<accession>A0A0E9RMF1</accession>
<dbReference type="EMBL" id="GBXM01078338">
    <property type="protein sequence ID" value="JAH30239.1"/>
    <property type="molecule type" value="Transcribed_RNA"/>
</dbReference>
<organism evidence="1">
    <name type="scientific">Anguilla anguilla</name>
    <name type="common">European freshwater eel</name>
    <name type="synonym">Muraena anguilla</name>
    <dbReference type="NCBI Taxonomy" id="7936"/>
    <lineage>
        <taxon>Eukaryota</taxon>
        <taxon>Metazoa</taxon>
        <taxon>Chordata</taxon>
        <taxon>Craniata</taxon>
        <taxon>Vertebrata</taxon>
        <taxon>Euteleostomi</taxon>
        <taxon>Actinopterygii</taxon>
        <taxon>Neopterygii</taxon>
        <taxon>Teleostei</taxon>
        <taxon>Anguilliformes</taxon>
        <taxon>Anguillidae</taxon>
        <taxon>Anguilla</taxon>
    </lineage>
</organism>